<evidence type="ECO:0000313" key="3">
    <source>
        <dbReference type="Proteomes" id="UP000603141"/>
    </source>
</evidence>
<protein>
    <submittedName>
        <fullName evidence="2">Uncharacterized protein</fullName>
    </submittedName>
</protein>
<dbReference type="EMBL" id="JAENIJ010000032">
    <property type="protein sequence ID" value="MBK1884006.1"/>
    <property type="molecule type" value="Genomic_DNA"/>
</dbReference>
<keyword evidence="1" id="KW-0472">Membrane</keyword>
<proteinExistence type="predicted"/>
<keyword evidence="1" id="KW-0812">Transmembrane</keyword>
<feature type="transmembrane region" description="Helical" evidence="1">
    <location>
        <begin position="89"/>
        <end position="106"/>
    </location>
</feature>
<keyword evidence="3" id="KW-1185">Reference proteome</keyword>
<comment type="caution">
    <text evidence="2">The sequence shown here is derived from an EMBL/GenBank/DDBJ whole genome shotgun (WGS) entry which is preliminary data.</text>
</comment>
<accession>A0A934S7C1</accession>
<feature type="transmembrane region" description="Helical" evidence="1">
    <location>
        <begin position="63"/>
        <end position="83"/>
    </location>
</feature>
<dbReference type="RefSeq" id="WP_200272755.1">
    <property type="nucleotide sequence ID" value="NZ_JAENIJ010000032.1"/>
</dbReference>
<keyword evidence="1" id="KW-1133">Transmembrane helix</keyword>
<feature type="transmembrane region" description="Helical" evidence="1">
    <location>
        <begin position="136"/>
        <end position="154"/>
    </location>
</feature>
<evidence type="ECO:0000313" key="2">
    <source>
        <dbReference type="EMBL" id="MBK1884006.1"/>
    </source>
</evidence>
<name>A0A934S7C1_9BACT</name>
<dbReference type="AlphaFoldDB" id="A0A934S7C1"/>
<organism evidence="2 3">
    <name type="scientific">Luteolibacter pohnpeiensis</name>
    <dbReference type="NCBI Taxonomy" id="454153"/>
    <lineage>
        <taxon>Bacteria</taxon>
        <taxon>Pseudomonadati</taxon>
        <taxon>Verrucomicrobiota</taxon>
        <taxon>Verrucomicrobiia</taxon>
        <taxon>Verrucomicrobiales</taxon>
        <taxon>Verrucomicrobiaceae</taxon>
        <taxon>Luteolibacter</taxon>
    </lineage>
</organism>
<dbReference type="Proteomes" id="UP000603141">
    <property type="component" value="Unassembled WGS sequence"/>
</dbReference>
<feature type="transmembrane region" description="Helical" evidence="1">
    <location>
        <begin position="166"/>
        <end position="183"/>
    </location>
</feature>
<gene>
    <name evidence="2" type="ORF">JIN85_16420</name>
</gene>
<reference evidence="2" key="1">
    <citation type="submission" date="2021-01" db="EMBL/GenBank/DDBJ databases">
        <title>Modified the classification status of verrucomicrobia.</title>
        <authorList>
            <person name="Feng X."/>
        </authorList>
    </citation>
    <scope>NUCLEOTIDE SEQUENCE</scope>
    <source>
        <strain evidence="2">KCTC 22041</strain>
    </source>
</reference>
<sequence length="444" mass="50109">MDDSANPYASPVTEEVTTTTAAAWKVDGASILLKHATVLPAVDLVSGETDGEMVTMRVVRRPVAQAIPFLVITFSAIFLASFFDLELKFAELFPLVFLILLALRIFSSINPRSAAAVAWVHRNKNQLNKERKIKRVAGYLGIALAASITLLGFFIDQVGLKLSLELSAACLLGLFGLVVWRMIKRSPLRVRLASPGWLRISGIHPNALAQLANLDREQQQKFAQTEKFTRKVFTAYYHRYPMWAITLKNRNPLVFVIILLMKLLRSKQLEQDLYHHSEATPIELEKLPELLQTTIRDWLANHPTWQVIQAARALRPNGVVVSDNILLCSEDRAHVLGIQHVIVVPKPKSAWVSFSFYSRTNENLTLMTSSDRLLVSKMADFVGRTRKGTPDELFAQHLAWCSEFPPLLAAKDDSELLLHHRNHLEMMAAHFEKIGWHGPVREVF</sequence>
<evidence type="ECO:0000256" key="1">
    <source>
        <dbReference type="SAM" id="Phobius"/>
    </source>
</evidence>